<name>A0A1Y0EP47_9BURK</name>
<dbReference type="AlphaFoldDB" id="A0A1Y0EP47"/>
<organism evidence="3 4">
    <name type="scientific">Comamonas serinivorans</name>
    <dbReference type="NCBI Taxonomy" id="1082851"/>
    <lineage>
        <taxon>Bacteria</taxon>
        <taxon>Pseudomonadati</taxon>
        <taxon>Pseudomonadota</taxon>
        <taxon>Betaproteobacteria</taxon>
        <taxon>Burkholderiales</taxon>
        <taxon>Comamonadaceae</taxon>
        <taxon>Comamonas</taxon>
    </lineage>
</organism>
<evidence type="ECO:0000313" key="4">
    <source>
        <dbReference type="Proteomes" id="UP000196138"/>
    </source>
</evidence>
<accession>A0A1Y0EP47</accession>
<dbReference type="OrthoDB" id="8443386at2"/>
<keyword evidence="4" id="KW-1185">Reference proteome</keyword>
<protein>
    <submittedName>
        <fullName evidence="3">ABC transporter substrate-binding protein</fullName>
    </submittedName>
</protein>
<dbReference type="SUPFAM" id="SSF53850">
    <property type="entry name" value="Periplasmic binding protein-like II"/>
    <property type="match status" value="1"/>
</dbReference>
<proteinExistence type="inferred from homology"/>
<evidence type="ECO:0000256" key="1">
    <source>
        <dbReference type="ARBA" id="ARBA00006987"/>
    </source>
</evidence>
<keyword evidence="2" id="KW-0732">Signal</keyword>
<comment type="similarity">
    <text evidence="1">Belongs to the UPF0065 (bug) family.</text>
</comment>
<dbReference type="Proteomes" id="UP000196138">
    <property type="component" value="Chromosome"/>
</dbReference>
<feature type="signal peptide" evidence="2">
    <location>
        <begin position="1"/>
        <end position="25"/>
    </location>
</feature>
<dbReference type="PANTHER" id="PTHR42928:SF5">
    <property type="entry name" value="BLR1237 PROTEIN"/>
    <property type="match status" value="1"/>
</dbReference>
<gene>
    <name evidence="3" type="ORF">CCO03_11535</name>
</gene>
<dbReference type="Gene3D" id="3.40.190.150">
    <property type="entry name" value="Bordetella uptake gene, domain 1"/>
    <property type="match status" value="1"/>
</dbReference>
<evidence type="ECO:0000313" key="3">
    <source>
        <dbReference type="EMBL" id="ARU05228.1"/>
    </source>
</evidence>
<dbReference type="PANTHER" id="PTHR42928">
    <property type="entry name" value="TRICARBOXYLATE-BINDING PROTEIN"/>
    <property type="match status" value="1"/>
</dbReference>
<evidence type="ECO:0000256" key="2">
    <source>
        <dbReference type="SAM" id="SignalP"/>
    </source>
</evidence>
<dbReference type="RefSeq" id="WP_087281178.1">
    <property type="nucleotide sequence ID" value="NZ_CP021455.1"/>
</dbReference>
<dbReference type="KEGG" id="cser:CCO03_11535"/>
<feature type="chain" id="PRO_5012304791" evidence="2">
    <location>
        <begin position="26"/>
        <end position="332"/>
    </location>
</feature>
<dbReference type="CDD" id="cd07012">
    <property type="entry name" value="PBP2_Bug_TTT"/>
    <property type="match status" value="1"/>
</dbReference>
<dbReference type="EMBL" id="CP021455">
    <property type="protein sequence ID" value="ARU05228.1"/>
    <property type="molecule type" value="Genomic_DNA"/>
</dbReference>
<dbReference type="PIRSF" id="PIRSF017082">
    <property type="entry name" value="YflP"/>
    <property type="match status" value="1"/>
</dbReference>
<dbReference type="InterPro" id="IPR042100">
    <property type="entry name" value="Bug_dom1"/>
</dbReference>
<dbReference type="Pfam" id="PF03401">
    <property type="entry name" value="TctC"/>
    <property type="match status" value="1"/>
</dbReference>
<sequence length="332" mass="35058">MFIAVSRRALALALPALLVTGHASAQDAAANYPNRPVRVIVGMPPGGATDIMARVIGEKLGAQLGQSFVVDNRPGAGGIIGTDAVAKAAPDGYTISLILSGAVIANQFVYSKLPYNPDKDFTYVSQVMEGVVVLTADAKAPYKDAKEFAAYAKANPGKVSYGSYSTGSYGHVVMAYMNKQQGADMTHVAYKGEAPMIQGMLGGEAQLAFGSVMNMGPHVASGKFKYLGVSGPKRMAALPNVPTLAEQGLTDAPYRMSGWAGFIAPAATPKPIIDKLAAAIHTAMADPAIQKRIRDMGFEPTLDSSPAKNMERYKHDVPIWKNLIELADAKIQ</sequence>
<dbReference type="InterPro" id="IPR005064">
    <property type="entry name" value="BUG"/>
</dbReference>
<reference evidence="3 4" key="1">
    <citation type="submission" date="2017-05" db="EMBL/GenBank/DDBJ databases">
        <authorList>
            <person name="Song R."/>
            <person name="Chenine A.L."/>
            <person name="Ruprecht R.M."/>
        </authorList>
    </citation>
    <scope>NUCLEOTIDE SEQUENCE [LARGE SCALE GENOMIC DNA]</scope>
    <source>
        <strain evidence="3 4">DSM 26136</strain>
    </source>
</reference>
<dbReference type="Gene3D" id="3.40.190.10">
    <property type="entry name" value="Periplasmic binding protein-like II"/>
    <property type="match status" value="1"/>
</dbReference>